<dbReference type="InterPro" id="IPR002645">
    <property type="entry name" value="STAS_dom"/>
</dbReference>
<accession>A0A7C3E8J4</accession>
<dbReference type="EMBL" id="DSVL01000107">
    <property type="protein sequence ID" value="HFH28556.1"/>
    <property type="molecule type" value="Genomic_DNA"/>
</dbReference>
<protein>
    <submittedName>
        <fullName evidence="2">Anti-sigma factor antagonist</fullName>
    </submittedName>
</protein>
<name>A0A7C3E8J4_9SPIR</name>
<dbReference type="PANTHER" id="PTHR33495:SF2">
    <property type="entry name" value="ANTI-SIGMA FACTOR ANTAGONIST TM_1081-RELATED"/>
    <property type="match status" value="1"/>
</dbReference>
<dbReference type="InterPro" id="IPR036513">
    <property type="entry name" value="STAS_dom_sf"/>
</dbReference>
<gene>
    <name evidence="2" type="ORF">ENS59_03465</name>
</gene>
<dbReference type="AlphaFoldDB" id="A0A7C3E8J4"/>
<proteinExistence type="predicted"/>
<dbReference type="Gene3D" id="3.30.750.24">
    <property type="entry name" value="STAS domain"/>
    <property type="match status" value="1"/>
</dbReference>
<comment type="caution">
    <text evidence="2">The sequence shown here is derived from an EMBL/GenBank/DDBJ whole genome shotgun (WGS) entry which is preliminary data.</text>
</comment>
<sequence>MPEALYYKEEHQRLYLKGSGHITAILCADLRELVFSRFEQGNPIEAFYVDLSECDYMDSTFMGLLVGFNKRMLKLMKKRITIVRPSTTAKDLMEGLGLTSLVDMVDEPIPFPEDMVNINQTKSASVDLLLHSHENLMELSEENKKKFAALHSVLKSQNDQEGK</sequence>
<dbReference type="CDD" id="cd07043">
    <property type="entry name" value="STAS_anti-anti-sigma_factors"/>
    <property type="match status" value="1"/>
</dbReference>
<dbReference type="Pfam" id="PF01740">
    <property type="entry name" value="STAS"/>
    <property type="match status" value="1"/>
</dbReference>
<dbReference type="SUPFAM" id="SSF52091">
    <property type="entry name" value="SpoIIaa-like"/>
    <property type="match status" value="1"/>
</dbReference>
<evidence type="ECO:0000259" key="1">
    <source>
        <dbReference type="PROSITE" id="PS50801"/>
    </source>
</evidence>
<organism evidence="2">
    <name type="scientific">Gracilinema caldarium</name>
    <dbReference type="NCBI Taxonomy" id="215591"/>
    <lineage>
        <taxon>Bacteria</taxon>
        <taxon>Pseudomonadati</taxon>
        <taxon>Spirochaetota</taxon>
        <taxon>Spirochaetia</taxon>
        <taxon>Spirochaetales</taxon>
        <taxon>Breznakiellaceae</taxon>
        <taxon>Gracilinema</taxon>
    </lineage>
</organism>
<evidence type="ECO:0000313" key="2">
    <source>
        <dbReference type="EMBL" id="HFH28556.1"/>
    </source>
</evidence>
<dbReference type="PANTHER" id="PTHR33495">
    <property type="entry name" value="ANTI-SIGMA FACTOR ANTAGONIST TM_1081-RELATED-RELATED"/>
    <property type="match status" value="1"/>
</dbReference>
<feature type="domain" description="STAS" evidence="1">
    <location>
        <begin position="19"/>
        <end position="129"/>
    </location>
</feature>
<dbReference type="PROSITE" id="PS50801">
    <property type="entry name" value="STAS"/>
    <property type="match status" value="1"/>
</dbReference>
<reference evidence="2" key="1">
    <citation type="journal article" date="2020" name="mSystems">
        <title>Genome- and Community-Level Interaction Insights into Carbon Utilization and Element Cycling Functions of Hydrothermarchaeota in Hydrothermal Sediment.</title>
        <authorList>
            <person name="Zhou Z."/>
            <person name="Liu Y."/>
            <person name="Xu W."/>
            <person name="Pan J."/>
            <person name="Luo Z.H."/>
            <person name="Li M."/>
        </authorList>
    </citation>
    <scope>NUCLEOTIDE SEQUENCE [LARGE SCALE GENOMIC DNA]</scope>
    <source>
        <strain evidence="2">SpSt-503</strain>
    </source>
</reference>
<dbReference type="GO" id="GO:0043856">
    <property type="term" value="F:anti-sigma factor antagonist activity"/>
    <property type="evidence" value="ECO:0007669"/>
    <property type="project" value="TreeGrafter"/>
</dbReference>